<dbReference type="CDD" id="cd04242">
    <property type="entry name" value="AAK_G5K_ProB"/>
    <property type="match status" value="1"/>
</dbReference>
<evidence type="ECO:0000313" key="11">
    <source>
        <dbReference type="Proteomes" id="UP000544872"/>
    </source>
</evidence>
<dbReference type="InterPro" id="IPR036393">
    <property type="entry name" value="AceGlu_kinase-like_sf"/>
</dbReference>
<comment type="catalytic activity">
    <reaction evidence="8">
        <text>L-glutamate + ATP = L-glutamyl 5-phosphate + ADP</text>
        <dbReference type="Rhea" id="RHEA:14877"/>
        <dbReference type="ChEBI" id="CHEBI:29985"/>
        <dbReference type="ChEBI" id="CHEBI:30616"/>
        <dbReference type="ChEBI" id="CHEBI:58274"/>
        <dbReference type="ChEBI" id="CHEBI:456216"/>
        <dbReference type="EC" id="2.7.2.11"/>
    </reaction>
</comment>
<dbReference type="InterPro" id="IPR015947">
    <property type="entry name" value="PUA-like_sf"/>
</dbReference>
<keyword evidence="11" id="KW-1185">Reference proteome</keyword>
<dbReference type="InterPro" id="IPR002478">
    <property type="entry name" value="PUA"/>
</dbReference>
<keyword evidence="5 8" id="KW-0547">Nucleotide-binding</keyword>
<dbReference type="Gene3D" id="2.30.130.10">
    <property type="entry name" value="PUA domain"/>
    <property type="match status" value="1"/>
</dbReference>
<gene>
    <name evidence="8" type="primary">proB</name>
    <name evidence="10" type="ORF">FHS48_003497</name>
</gene>
<feature type="binding site" evidence="8">
    <location>
        <position position="64"/>
    </location>
    <ligand>
        <name>substrate</name>
    </ligand>
</feature>
<keyword evidence="2 8" id="KW-0028">Amino-acid biosynthesis</keyword>
<feature type="binding site" evidence="8">
    <location>
        <begin position="225"/>
        <end position="231"/>
    </location>
    <ligand>
        <name>ATP</name>
        <dbReference type="ChEBI" id="CHEBI:30616"/>
    </ligand>
</feature>
<keyword evidence="7 8" id="KW-0067">ATP-binding</keyword>
<feature type="binding site" evidence="8">
    <location>
        <position position="23"/>
    </location>
    <ligand>
        <name>ATP</name>
        <dbReference type="ChEBI" id="CHEBI:30616"/>
    </ligand>
</feature>
<dbReference type="CDD" id="cd21157">
    <property type="entry name" value="PUA_G5K"/>
    <property type="match status" value="1"/>
</dbReference>
<feature type="binding site" evidence="8">
    <location>
        <position position="163"/>
    </location>
    <ligand>
        <name>substrate</name>
    </ligand>
</feature>
<sequence length="380" mass="40428">MTAAAEPLLSRDRLSQARRVVLKIGSALLVDQRTGHVHRQWMESLAEDIVALRQRGVEVVVVSSGAVAVGRRHLGLPDGVLKLEEKQAAAATGQIRLAHAYQEVMAHHSVIVSQVLLTLGDSEDRRRYLNARATLDTLLKLGALPVINENDTVATTEIRFGDNDRLAARVAMMCGADTLVLFSDIDGLYTADPKGDPTARLIPEVRELSPEIRAMAGEARPGVGTGGMVTKLLAAQIAMGAGCAMAIAPGKPMHPLQALTEGGPCTWFLPSTTPRAARKKWISGAIKPLGSVIVDAGAVKALRDGRSLLPAGVTAIDGDFQRGDAVAVKTADGTLLGKGLIAYSAEDARAIRGRQSSEIEDILGYRGREELIHRDDLAID</sequence>
<keyword evidence="1 8" id="KW-0963">Cytoplasm</keyword>
<dbReference type="HAMAP" id="MF_00456">
    <property type="entry name" value="ProB"/>
    <property type="match status" value="1"/>
</dbReference>
<evidence type="ECO:0000256" key="6">
    <source>
        <dbReference type="ARBA" id="ARBA00022777"/>
    </source>
</evidence>
<evidence type="ECO:0000256" key="1">
    <source>
        <dbReference type="ARBA" id="ARBA00022490"/>
    </source>
</evidence>
<feature type="binding site" evidence="8">
    <location>
        <position position="151"/>
    </location>
    <ligand>
        <name>substrate</name>
    </ligand>
</feature>
<dbReference type="GO" id="GO:0003723">
    <property type="term" value="F:RNA binding"/>
    <property type="evidence" value="ECO:0007669"/>
    <property type="project" value="InterPro"/>
</dbReference>
<proteinExistence type="inferred from homology"/>
<dbReference type="GO" id="GO:0005524">
    <property type="term" value="F:ATP binding"/>
    <property type="evidence" value="ECO:0007669"/>
    <property type="project" value="UniProtKB-KW"/>
</dbReference>
<comment type="function">
    <text evidence="8">Catalyzes the transfer of a phosphate group to glutamate to form L-glutamate 5-phosphate.</text>
</comment>
<dbReference type="SUPFAM" id="SSF53633">
    <property type="entry name" value="Carbamate kinase-like"/>
    <property type="match status" value="1"/>
</dbReference>
<comment type="pathway">
    <text evidence="8">Amino-acid biosynthesis; L-proline biosynthesis; L-glutamate 5-semialdehyde from L-glutamate: step 1/2.</text>
</comment>
<evidence type="ECO:0000256" key="5">
    <source>
        <dbReference type="ARBA" id="ARBA00022741"/>
    </source>
</evidence>
<evidence type="ECO:0000256" key="7">
    <source>
        <dbReference type="ARBA" id="ARBA00022840"/>
    </source>
</evidence>
<name>A0A7W9ZIG5_NOVIT</name>
<accession>A0A7W9ZIG5</accession>
<dbReference type="InterPro" id="IPR001057">
    <property type="entry name" value="Glu/AcGlu_kinase"/>
</dbReference>
<keyword evidence="4 8" id="KW-0808">Transferase</keyword>
<dbReference type="NCBIfam" id="TIGR01027">
    <property type="entry name" value="proB"/>
    <property type="match status" value="1"/>
</dbReference>
<reference evidence="10 11" key="1">
    <citation type="submission" date="2020-08" db="EMBL/GenBank/DDBJ databases">
        <title>Genomic Encyclopedia of Type Strains, Phase IV (KMG-IV): sequencing the most valuable type-strain genomes for metagenomic binning, comparative biology and taxonomic classification.</title>
        <authorList>
            <person name="Goeker M."/>
        </authorList>
    </citation>
    <scope>NUCLEOTIDE SEQUENCE [LARGE SCALE GENOMIC DNA]</scope>
    <source>
        <strain evidence="10 11">DSM 11590</strain>
    </source>
</reference>
<dbReference type="SUPFAM" id="SSF88697">
    <property type="entry name" value="PUA domain-like"/>
    <property type="match status" value="1"/>
</dbReference>
<dbReference type="PANTHER" id="PTHR43654">
    <property type="entry name" value="GLUTAMATE 5-KINASE"/>
    <property type="match status" value="1"/>
</dbReference>
<dbReference type="InterPro" id="IPR011529">
    <property type="entry name" value="Glu_5kinase"/>
</dbReference>
<evidence type="ECO:0000256" key="3">
    <source>
        <dbReference type="ARBA" id="ARBA00022650"/>
    </source>
</evidence>
<dbReference type="InterPro" id="IPR005715">
    <property type="entry name" value="Glu_5kinase/COase_Synthase"/>
</dbReference>
<feature type="domain" description="PUA" evidence="9">
    <location>
        <begin position="290"/>
        <end position="372"/>
    </location>
</feature>
<feature type="binding site" evidence="8">
    <location>
        <begin position="183"/>
        <end position="184"/>
    </location>
    <ligand>
        <name>ATP</name>
        <dbReference type="ChEBI" id="CHEBI:30616"/>
    </ligand>
</feature>
<dbReference type="PANTHER" id="PTHR43654:SF1">
    <property type="entry name" value="ISOPENTENYL PHOSPHATE KINASE"/>
    <property type="match status" value="1"/>
</dbReference>
<dbReference type="AlphaFoldDB" id="A0A7W9ZIG5"/>
<dbReference type="Pfam" id="PF00696">
    <property type="entry name" value="AA_kinase"/>
    <property type="match status" value="1"/>
</dbReference>
<comment type="caution">
    <text evidence="10">The sequence shown here is derived from an EMBL/GenBank/DDBJ whole genome shotgun (WGS) entry which is preliminary data.</text>
</comment>
<dbReference type="InterPro" id="IPR041739">
    <property type="entry name" value="G5K_ProB"/>
</dbReference>
<dbReference type="PRINTS" id="PR00474">
    <property type="entry name" value="GLU5KINASE"/>
</dbReference>
<organism evidence="10 11">
    <name type="scientific">Novispirillum itersonii</name>
    <name type="common">Aquaspirillum itersonii</name>
    <dbReference type="NCBI Taxonomy" id="189"/>
    <lineage>
        <taxon>Bacteria</taxon>
        <taxon>Pseudomonadati</taxon>
        <taxon>Pseudomonadota</taxon>
        <taxon>Alphaproteobacteria</taxon>
        <taxon>Rhodospirillales</taxon>
        <taxon>Novispirillaceae</taxon>
        <taxon>Novispirillum</taxon>
    </lineage>
</organism>
<dbReference type="EMBL" id="JACIIX010000016">
    <property type="protein sequence ID" value="MBB6212050.1"/>
    <property type="molecule type" value="Genomic_DNA"/>
</dbReference>
<dbReference type="Proteomes" id="UP000544872">
    <property type="component" value="Unassembled WGS sequence"/>
</dbReference>
<dbReference type="GO" id="GO:0055129">
    <property type="term" value="P:L-proline biosynthetic process"/>
    <property type="evidence" value="ECO:0007669"/>
    <property type="project" value="UniProtKB-UniRule"/>
</dbReference>
<keyword evidence="3 8" id="KW-0641">Proline biosynthesis</keyword>
<evidence type="ECO:0000313" key="10">
    <source>
        <dbReference type="EMBL" id="MBB6212050.1"/>
    </source>
</evidence>
<dbReference type="FunFam" id="3.40.1160.10:FF:000018">
    <property type="entry name" value="Glutamate 5-kinase"/>
    <property type="match status" value="1"/>
</dbReference>
<protein>
    <recommendedName>
        <fullName evidence="8">Glutamate 5-kinase</fullName>
        <ecNumber evidence="8">2.7.2.11</ecNumber>
    </recommendedName>
    <alternativeName>
        <fullName evidence="8">Gamma-glutamyl kinase</fullName>
        <shortName evidence="8">GK</shortName>
    </alternativeName>
</protein>
<comment type="subcellular location">
    <subcellularLocation>
        <location evidence="8">Cytoplasm</location>
    </subcellularLocation>
</comment>
<evidence type="ECO:0000256" key="4">
    <source>
        <dbReference type="ARBA" id="ARBA00022679"/>
    </source>
</evidence>
<dbReference type="InterPro" id="IPR001048">
    <property type="entry name" value="Asp/Glu/Uridylate_kinase"/>
</dbReference>
<dbReference type="PIRSF" id="PIRSF000729">
    <property type="entry name" value="GK"/>
    <property type="match status" value="1"/>
</dbReference>
<keyword evidence="6 8" id="KW-0418">Kinase</keyword>
<comment type="similarity">
    <text evidence="8">Belongs to the glutamate 5-kinase family.</text>
</comment>
<dbReference type="UniPathway" id="UPA00098">
    <property type="reaction ID" value="UER00359"/>
</dbReference>
<dbReference type="GO" id="GO:0005829">
    <property type="term" value="C:cytosol"/>
    <property type="evidence" value="ECO:0007669"/>
    <property type="project" value="TreeGrafter"/>
</dbReference>
<dbReference type="Gene3D" id="3.40.1160.10">
    <property type="entry name" value="Acetylglutamate kinase-like"/>
    <property type="match status" value="1"/>
</dbReference>
<dbReference type="FunFam" id="2.30.130.10:FF:000007">
    <property type="entry name" value="Glutamate 5-kinase"/>
    <property type="match status" value="1"/>
</dbReference>
<dbReference type="GO" id="GO:0004349">
    <property type="term" value="F:glutamate 5-kinase activity"/>
    <property type="evidence" value="ECO:0007669"/>
    <property type="project" value="UniProtKB-UniRule"/>
</dbReference>
<evidence type="ECO:0000256" key="8">
    <source>
        <dbReference type="HAMAP-Rule" id="MF_00456"/>
    </source>
</evidence>
<evidence type="ECO:0000256" key="2">
    <source>
        <dbReference type="ARBA" id="ARBA00022605"/>
    </source>
</evidence>
<dbReference type="PROSITE" id="PS50890">
    <property type="entry name" value="PUA"/>
    <property type="match status" value="1"/>
</dbReference>
<evidence type="ECO:0000259" key="9">
    <source>
        <dbReference type="SMART" id="SM00359"/>
    </source>
</evidence>
<dbReference type="SMART" id="SM00359">
    <property type="entry name" value="PUA"/>
    <property type="match status" value="1"/>
</dbReference>
<dbReference type="EC" id="2.7.2.11" evidence="8"/>
<dbReference type="Pfam" id="PF01472">
    <property type="entry name" value="PUA"/>
    <property type="match status" value="1"/>
</dbReference>
<dbReference type="InterPro" id="IPR036974">
    <property type="entry name" value="PUA_sf"/>
</dbReference>